<name>A0ABD2MU81_9CUCU</name>
<evidence type="ECO:0000313" key="3">
    <source>
        <dbReference type="Proteomes" id="UP001516400"/>
    </source>
</evidence>
<evidence type="ECO:0000313" key="2">
    <source>
        <dbReference type="EMBL" id="KAL3269802.1"/>
    </source>
</evidence>
<dbReference type="AlphaFoldDB" id="A0ABD2MU81"/>
<keyword evidence="3" id="KW-1185">Reference proteome</keyword>
<sequence length="309" mass="34039">MDLTWSESCCGSLGLLSCGSADLQLDPLASLPTSDWAVPPVGAVTTSRASEACFLVKGMYTFTSPWGVSPFGESWLGSACSPNTPLAVNATKTELKNLRDFYMKFKKGSEGETGQAKKYCKWPWSRHMSFIAGTFLYRQHIDNIPEYIQMRCPSSVGTSLSPVVNTNETPSSSQMLPPAPPKKKSKSQSALEDSDVGDKLIKKNENPHENQIDRIDHSFPSYAATFKTFRPNTQAMLKLKLATLFAETEILEIQEHEVSLTSFSSSTPSGLTTNYEIPEEYSRVSAPSASSDNAIYSTRDVYANFDYNN</sequence>
<comment type="caution">
    <text evidence="2">The sequence shown here is derived from an EMBL/GenBank/DDBJ whole genome shotgun (WGS) entry which is preliminary data.</text>
</comment>
<reference evidence="2 3" key="1">
    <citation type="journal article" date="2021" name="BMC Biol.">
        <title>Horizontally acquired antibacterial genes associated with adaptive radiation of ladybird beetles.</title>
        <authorList>
            <person name="Li H.S."/>
            <person name="Tang X.F."/>
            <person name="Huang Y.H."/>
            <person name="Xu Z.Y."/>
            <person name="Chen M.L."/>
            <person name="Du X.Y."/>
            <person name="Qiu B.Y."/>
            <person name="Chen P.T."/>
            <person name="Zhang W."/>
            <person name="Slipinski A."/>
            <person name="Escalona H.E."/>
            <person name="Waterhouse R.M."/>
            <person name="Zwick A."/>
            <person name="Pang H."/>
        </authorList>
    </citation>
    <scope>NUCLEOTIDE SEQUENCE [LARGE SCALE GENOMIC DNA]</scope>
    <source>
        <strain evidence="2">SYSU2018</strain>
    </source>
</reference>
<organism evidence="2 3">
    <name type="scientific">Cryptolaemus montrouzieri</name>
    <dbReference type="NCBI Taxonomy" id="559131"/>
    <lineage>
        <taxon>Eukaryota</taxon>
        <taxon>Metazoa</taxon>
        <taxon>Ecdysozoa</taxon>
        <taxon>Arthropoda</taxon>
        <taxon>Hexapoda</taxon>
        <taxon>Insecta</taxon>
        <taxon>Pterygota</taxon>
        <taxon>Neoptera</taxon>
        <taxon>Endopterygota</taxon>
        <taxon>Coleoptera</taxon>
        <taxon>Polyphaga</taxon>
        <taxon>Cucujiformia</taxon>
        <taxon>Coccinelloidea</taxon>
        <taxon>Coccinellidae</taxon>
        <taxon>Scymninae</taxon>
        <taxon>Scymnini</taxon>
        <taxon>Cryptolaemus</taxon>
    </lineage>
</organism>
<feature type="compositionally biased region" description="Polar residues" evidence="1">
    <location>
        <begin position="159"/>
        <end position="175"/>
    </location>
</feature>
<evidence type="ECO:0000256" key="1">
    <source>
        <dbReference type="SAM" id="MobiDB-lite"/>
    </source>
</evidence>
<accession>A0ABD2MU81</accession>
<gene>
    <name evidence="2" type="ORF">HHI36_008861</name>
</gene>
<protein>
    <submittedName>
        <fullName evidence="2">Uncharacterized protein</fullName>
    </submittedName>
</protein>
<dbReference type="Proteomes" id="UP001516400">
    <property type="component" value="Unassembled WGS sequence"/>
</dbReference>
<feature type="region of interest" description="Disordered" evidence="1">
    <location>
        <begin position="159"/>
        <end position="195"/>
    </location>
</feature>
<dbReference type="EMBL" id="JABFTP020000021">
    <property type="protein sequence ID" value="KAL3269802.1"/>
    <property type="molecule type" value="Genomic_DNA"/>
</dbReference>
<proteinExistence type="predicted"/>